<organism evidence="1 2">
    <name type="scientific">Argiope bruennichi</name>
    <name type="common">Wasp spider</name>
    <name type="synonym">Aranea bruennichi</name>
    <dbReference type="NCBI Taxonomy" id="94029"/>
    <lineage>
        <taxon>Eukaryota</taxon>
        <taxon>Metazoa</taxon>
        <taxon>Ecdysozoa</taxon>
        <taxon>Arthropoda</taxon>
        <taxon>Chelicerata</taxon>
        <taxon>Arachnida</taxon>
        <taxon>Araneae</taxon>
        <taxon>Araneomorphae</taxon>
        <taxon>Entelegynae</taxon>
        <taxon>Araneoidea</taxon>
        <taxon>Araneidae</taxon>
        <taxon>Argiope</taxon>
    </lineage>
</organism>
<reference evidence="1" key="2">
    <citation type="submission" date="2020-06" db="EMBL/GenBank/DDBJ databases">
        <authorList>
            <person name="Sheffer M."/>
        </authorList>
    </citation>
    <scope>NUCLEOTIDE SEQUENCE</scope>
</reference>
<protein>
    <submittedName>
        <fullName evidence="1">Uncharacterized protein</fullName>
    </submittedName>
</protein>
<dbReference type="Proteomes" id="UP000807504">
    <property type="component" value="Unassembled WGS sequence"/>
</dbReference>
<dbReference type="AlphaFoldDB" id="A0A8T0E8F8"/>
<sequence length="82" mass="9360">MRQCIHLRFKGFKICAALMIVMNILISQPTAEGLLHYKRSQSSSVNEMLAAGLVVQMLSEDHKPHVVHVIHVPIFVPVYHYH</sequence>
<reference evidence="1" key="1">
    <citation type="journal article" date="2020" name="bioRxiv">
        <title>Chromosome-level reference genome of the European wasp spider Argiope bruennichi: a resource for studies on range expansion and evolutionary adaptation.</title>
        <authorList>
            <person name="Sheffer M.M."/>
            <person name="Hoppe A."/>
            <person name="Krehenwinkel H."/>
            <person name="Uhl G."/>
            <person name="Kuss A.W."/>
            <person name="Jensen L."/>
            <person name="Jensen C."/>
            <person name="Gillespie R.G."/>
            <person name="Hoff K.J."/>
            <person name="Prost S."/>
        </authorList>
    </citation>
    <scope>NUCLEOTIDE SEQUENCE</scope>
</reference>
<gene>
    <name evidence="1" type="ORF">HNY73_020153</name>
</gene>
<name>A0A8T0E8F8_ARGBR</name>
<evidence type="ECO:0000313" key="1">
    <source>
        <dbReference type="EMBL" id="KAF8767162.1"/>
    </source>
</evidence>
<keyword evidence="2" id="KW-1185">Reference proteome</keyword>
<evidence type="ECO:0000313" key="2">
    <source>
        <dbReference type="Proteomes" id="UP000807504"/>
    </source>
</evidence>
<accession>A0A8T0E8F8</accession>
<dbReference type="EMBL" id="JABXBU010002230">
    <property type="protein sequence ID" value="KAF8767162.1"/>
    <property type="molecule type" value="Genomic_DNA"/>
</dbReference>
<comment type="caution">
    <text evidence="1">The sequence shown here is derived from an EMBL/GenBank/DDBJ whole genome shotgun (WGS) entry which is preliminary data.</text>
</comment>
<proteinExistence type="predicted"/>